<feature type="region of interest" description="Disordered" evidence="1">
    <location>
        <begin position="60"/>
        <end position="124"/>
    </location>
</feature>
<protein>
    <submittedName>
        <fullName evidence="2">Uncharacterized protein</fullName>
    </submittedName>
</protein>
<name>A0ABP0VVJ4_9BRYO</name>
<organism evidence="2 3">
    <name type="scientific">Sphagnum jensenii</name>
    <dbReference type="NCBI Taxonomy" id="128206"/>
    <lineage>
        <taxon>Eukaryota</taxon>
        <taxon>Viridiplantae</taxon>
        <taxon>Streptophyta</taxon>
        <taxon>Embryophyta</taxon>
        <taxon>Bryophyta</taxon>
        <taxon>Sphagnophytina</taxon>
        <taxon>Sphagnopsida</taxon>
        <taxon>Sphagnales</taxon>
        <taxon>Sphagnaceae</taxon>
        <taxon>Sphagnum</taxon>
    </lineage>
</organism>
<feature type="region of interest" description="Disordered" evidence="1">
    <location>
        <begin position="1"/>
        <end position="26"/>
    </location>
</feature>
<proteinExistence type="predicted"/>
<accession>A0ABP0VVJ4</accession>
<evidence type="ECO:0000256" key="1">
    <source>
        <dbReference type="SAM" id="MobiDB-lite"/>
    </source>
</evidence>
<evidence type="ECO:0000313" key="3">
    <source>
        <dbReference type="Proteomes" id="UP001497444"/>
    </source>
</evidence>
<dbReference type="Proteomes" id="UP001497444">
    <property type="component" value="Chromosome 11"/>
</dbReference>
<evidence type="ECO:0000313" key="2">
    <source>
        <dbReference type="EMBL" id="CAK9258212.1"/>
    </source>
</evidence>
<sequence length="124" mass="12494">MADQAMSGVVETASRPPPPQVSFSPFPLPLRFSESFSAYGGQGLEQEARGAIAASAATGIGASAGSLKDPNEKSISRASRKNPSTPGTAPPANPTLNVHPGNGSGRTSRPGGGNLRSFAGGLQY</sequence>
<dbReference type="EMBL" id="OZ020106">
    <property type="protein sequence ID" value="CAK9258212.1"/>
    <property type="molecule type" value="Genomic_DNA"/>
</dbReference>
<gene>
    <name evidence="2" type="ORF">CSSPJE1EN1_LOCUS3690</name>
</gene>
<keyword evidence="3" id="KW-1185">Reference proteome</keyword>
<reference evidence="2" key="1">
    <citation type="submission" date="2024-02" db="EMBL/GenBank/DDBJ databases">
        <authorList>
            <consortium name="ELIXIR-Norway"/>
            <consortium name="Elixir Norway"/>
        </authorList>
    </citation>
    <scope>NUCLEOTIDE SEQUENCE</scope>
</reference>